<comment type="caution">
    <text evidence="1">The sequence shown here is derived from an EMBL/GenBank/DDBJ whole genome shotgun (WGS) entry which is preliminary data.</text>
</comment>
<organism evidence="1 2">
    <name type="scientific">Vairimorpha ceranae</name>
    <dbReference type="NCBI Taxonomy" id="40302"/>
    <lineage>
        <taxon>Eukaryota</taxon>
        <taxon>Fungi</taxon>
        <taxon>Fungi incertae sedis</taxon>
        <taxon>Microsporidia</taxon>
        <taxon>Nosematidae</taxon>
        <taxon>Vairimorpha</taxon>
    </lineage>
</organism>
<dbReference type="GeneID" id="36320707"/>
<sequence length="66" mass="8293">MKQCFIYYYLKKNNYKKMLKKIRKLIDLRHHYVINSFIEKYYKFGSYPSGQDTITFFLLLFINFQF</sequence>
<dbReference type="AlphaFoldDB" id="A0A0F9WNY9"/>
<dbReference type="EMBL" id="JPQZ01000049">
    <property type="protein sequence ID" value="KKO74713.1"/>
    <property type="molecule type" value="Genomic_DNA"/>
</dbReference>
<evidence type="ECO:0000313" key="1">
    <source>
        <dbReference type="EMBL" id="KKO74713.1"/>
    </source>
</evidence>
<name>A0A0F9WNY9_9MICR</name>
<proteinExistence type="predicted"/>
<dbReference type="Proteomes" id="UP000034350">
    <property type="component" value="Unassembled WGS sequence"/>
</dbReference>
<reference evidence="1 2" key="1">
    <citation type="journal article" date="2015" name="Environ. Microbiol.">
        <title>Genome analyses suggest the presence of polyploidy and recent human-driven expansions in eight global populations of the honeybee pathogen Nosema ceranae.</title>
        <authorList>
            <person name="Pelin A."/>
            <person name="Selman M."/>
            <person name="Aris-Brosou S."/>
            <person name="Farinelli L."/>
            <person name="Corradi N."/>
        </authorList>
    </citation>
    <scope>NUCLEOTIDE SEQUENCE [LARGE SCALE GENOMIC DNA]</scope>
    <source>
        <strain evidence="1 2">PA08 1199</strain>
    </source>
</reference>
<gene>
    <name evidence="1" type="ORF">AAJ76_490001264</name>
</gene>
<accession>A0A0F9WNY9</accession>
<dbReference type="RefSeq" id="XP_024330455.1">
    <property type="nucleotide sequence ID" value="XM_024475760.1"/>
</dbReference>
<evidence type="ECO:0000313" key="2">
    <source>
        <dbReference type="Proteomes" id="UP000034350"/>
    </source>
</evidence>
<dbReference type="VEuPathDB" id="MicrosporidiaDB:AAJ76_490001264"/>
<protein>
    <submittedName>
        <fullName evidence="1">Uncharacterized protein</fullName>
    </submittedName>
</protein>
<keyword evidence="2" id="KW-1185">Reference proteome</keyword>